<dbReference type="InterPro" id="IPR017853">
    <property type="entry name" value="GH"/>
</dbReference>
<feature type="compositionally biased region" description="Gly residues" evidence="12">
    <location>
        <begin position="264"/>
        <end position="274"/>
    </location>
</feature>
<evidence type="ECO:0000256" key="1">
    <source>
        <dbReference type="ARBA" id="ARBA00000448"/>
    </source>
</evidence>
<gene>
    <name evidence="13" type="ORF">E4U09_006254</name>
</gene>
<evidence type="ECO:0000256" key="9">
    <source>
        <dbReference type="ARBA" id="ARBA00023180"/>
    </source>
</evidence>
<accession>A0A9P7QB00</accession>
<reference evidence="13 14" key="1">
    <citation type="journal article" date="2020" name="bioRxiv">
        <title>Whole genome comparisons of ergot fungi reveals the divergence and evolution of species within the genus Claviceps are the result of varying mechanisms driving genome evolution and host range expansion.</title>
        <authorList>
            <person name="Wyka S.A."/>
            <person name="Mondo S.J."/>
            <person name="Liu M."/>
            <person name="Dettman J."/>
            <person name="Nalam V."/>
            <person name="Broders K.D."/>
        </authorList>
    </citation>
    <scope>NUCLEOTIDE SEQUENCE [LARGE SCALE GENOMIC DNA]</scope>
    <source>
        <strain evidence="13 14">Clav52</strain>
    </source>
</reference>
<feature type="region of interest" description="Disordered" evidence="12">
    <location>
        <begin position="192"/>
        <end position="211"/>
    </location>
</feature>
<dbReference type="InterPro" id="IPR050288">
    <property type="entry name" value="Cellulose_deg_GH3"/>
</dbReference>
<name>A0A9P7QB00_9HYPO</name>
<comment type="pathway">
    <text evidence="3">Glycan metabolism; cellulose degradation.</text>
</comment>
<evidence type="ECO:0000256" key="12">
    <source>
        <dbReference type="SAM" id="MobiDB-lite"/>
    </source>
</evidence>
<evidence type="ECO:0000256" key="3">
    <source>
        <dbReference type="ARBA" id="ARBA00004987"/>
    </source>
</evidence>
<keyword evidence="8" id="KW-0378">Hydrolase</keyword>
<comment type="caution">
    <text evidence="13">The sequence shown here is derived from an EMBL/GenBank/DDBJ whole genome shotgun (WGS) entry which is preliminary data.</text>
</comment>
<keyword evidence="14" id="KW-1185">Reference proteome</keyword>
<dbReference type="Proteomes" id="UP000707071">
    <property type="component" value="Unassembled WGS sequence"/>
</dbReference>
<proteinExistence type="inferred from homology"/>
<evidence type="ECO:0000256" key="4">
    <source>
        <dbReference type="ARBA" id="ARBA00005336"/>
    </source>
</evidence>
<evidence type="ECO:0000256" key="2">
    <source>
        <dbReference type="ARBA" id="ARBA00004613"/>
    </source>
</evidence>
<comment type="similarity">
    <text evidence="4">Belongs to the glycosyl hydrolase 3 family.</text>
</comment>
<comment type="function">
    <text evidence="11">Beta-glucosidases are one of a number of cellulolytic enzymes involved in the degradation of cellulosic biomass. Catalyzes the last step releasing glucose from the inhibitory cellobiose.</text>
</comment>
<dbReference type="InterPro" id="IPR036881">
    <property type="entry name" value="Glyco_hydro_3_C_sf"/>
</dbReference>
<comment type="subcellular location">
    <subcellularLocation>
        <location evidence="2">Secreted</location>
    </subcellularLocation>
</comment>
<evidence type="ECO:0000256" key="11">
    <source>
        <dbReference type="ARBA" id="ARBA00024983"/>
    </source>
</evidence>
<dbReference type="SUPFAM" id="SSF52279">
    <property type="entry name" value="Beta-D-glucan exohydrolase, C-terminal domain"/>
    <property type="match status" value="1"/>
</dbReference>
<evidence type="ECO:0000256" key="10">
    <source>
        <dbReference type="ARBA" id="ARBA00023295"/>
    </source>
</evidence>
<organism evidence="13 14">
    <name type="scientific">Claviceps aff. purpurea</name>
    <dbReference type="NCBI Taxonomy" id="1967640"/>
    <lineage>
        <taxon>Eukaryota</taxon>
        <taxon>Fungi</taxon>
        <taxon>Dikarya</taxon>
        <taxon>Ascomycota</taxon>
        <taxon>Pezizomycotina</taxon>
        <taxon>Sordariomycetes</taxon>
        <taxon>Hypocreomycetidae</taxon>
        <taxon>Hypocreales</taxon>
        <taxon>Clavicipitaceae</taxon>
        <taxon>Claviceps</taxon>
    </lineage>
</organism>
<evidence type="ECO:0000256" key="5">
    <source>
        <dbReference type="ARBA" id="ARBA00012744"/>
    </source>
</evidence>
<dbReference type="GO" id="GO:0008422">
    <property type="term" value="F:beta-glucosidase activity"/>
    <property type="evidence" value="ECO:0007669"/>
    <property type="project" value="UniProtKB-EC"/>
</dbReference>
<dbReference type="AlphaFoldDB" id="A0A9P7QB00"/>
<dbReference type="EC" id="3.2.1.21" evidence="5"/>
<dbReference type="PANTHER" id="PTHR42715:SF12">
    <property type="entry name" value="BETA-GLUCOSIDASE G-RELATED"/>
    <property type="match status" value="1"/>
</dbReference>
<dbReference type="SUPFAM" id="SSF51445">
    <property type="entry name" value="(Trans)glycosidases"/>
    <property type="match status" value="1"/>
</dbReference>
<evidence type="ECO:0000256" key="8">
    <source>
        <dbReference type="ARBA" id="ARBA00022801"/>
    </source>
</evidence>
<evidence type="ECO:0000313" key="13">
    <source>
        <dbReference type="EMBL" id="KAG6287266.1"/>
    </source>
</evidence>
<sequence length="331" mass="35907">MDMAMPSPAELWGKYLVEAVKNGFVPESRVTDMATRILTACYQFGQDTKFPNPGFGMPHSMIAFWNPTNRSKAEIGKTGPPWKATCRSRIPKEPYPCDFRDRFPCSDTRPDPPGADVLAPSADEVSLDMWRYGQTSICVGQAVEGLLGNAQPAATKGTLMGGRGSGGSTPAVFVSPHDALSVRAAQDDTALYHDFSSPTPESRHEPARRFQNFSQSDFTEGVYLDYKYFDKYNVTPRYEFGFGLSYTTFELSHLKIQTQSQSTGGSGSGSGSGNTGEWPTRPIVPGGQADLFDTVARVSVRVRNTGEMAAGRRRSSAAVRRDSNGPGEAAA</sequence>
<protein>
    <recommendedName>
        <fullName evidence="5">beta-glucosidase</fullName>
        <ecNumber evidence="5">3.2.1.21</ecNumber>
    </recommendedName>
</protein>
<keyword evidence="9" id="KW-0325">Glycoprotein</keyword>
<feature type="region of interest" description="Disordered" evidence="12">
    <location>
        <begin position="307"/>
        <end position="331"/>
    </location>
</feature>
<evidence type="ECO:0000256" key="6">
    <source>
        <dbReference type="ARBA" id="ARBA00022525"/>
    </source>
</evidence>
<feature type="region of interest" description="Disordered" evidence="12">
    <location>
        <begin position="258"/>
        <end position="287"/>
    </location>
</feature>
<dbReference type="GO" id="GO:0005576">
    <property type="term" value="C:extracellular region"/>
    <property type="evidence" value="ECO:0007669"/>
    <property type="project" value="UniProtKB-SubCell"/>
</dbReference>
<comment type="catalytic activity">
    <reaction evidence="1">
        <text>Hydrolysis of terminal, non-reducing beta-D-glucosyl residues with release of beta-D-glucose.</text>
        <dbReference type="EC" id="3.2.1.21"/>
    </reaction>
</comment>
<evidence type="ECO:0000256" key="7">
    <source>
        <dbReference type="ARBA" id="ARBA00022729"/>
    </source>
</evidence>
<keyword evidence="6" id="KW-0964">Secreted</keyword>
<dbReference type="EMBL" id="SRRH01000561">
    <property type="protein sequence ID" value="KAG6287266.1"/>
    <property type="molecule type" value="Genomic_DNA"/>
</dbReference>
<dbReference type="PANTHER" id="PTHR42715">
    <property type="entry name" value="BETA-GLUCOSIDASE"/>
    <property type="match status" value="1"/>
</dbReference>
<dbReference type="Gene3D" id="3.20.20.300">
    <property type="entry name" value="Glycoside hydrolase, family 3, N-terminal domain"/>
    <property type="match status" value="1"/>
</dbReference>
<evidence type="ECO:0000313" key="14">
    <source>
        <dbReference type="Proteomes" id="UP000707071"/>
    </source>
</evidence>
<dbReference type="GO" id="GO:0009251">
    <property type="term" value="P:glucan catabolic process"/>
    <property type="evidence" value="ECO:0007669"/>
    <property type="project" value="TreeGrafter"/>
</dbReference>
<dbReference type="InterPro" id="IPR036962">
    <property type="entry name" value="Glyco_hydro_3_N_sf"/>
</dbReference>
<dbReference type="Gene3D" id="3.40.50.1700">
    <property type="entry name" value="Glycoside hydrolase family 3 C-terminal domain"/>
    <property type="match status" value="1"/>
</dbReference>
<keyword evidence="10" id="KW-0326">Glycosidase</keyword>
<keyword evidence="7" id="KW-0732">Signal</keyword>